<evidence type="ECO:0000313" key="2">
    <source>
        <dbReference type="Proteomes" id="UP000053237"/>
    </source>
</evidence>
<accession>A0A024GKI1</accession>
<name>A0A024GKI1_9STRA</name>
<evidence type="ECO:0000313" key="1">
    <source>
        <dbReference type="EMBL" id="CCI47019.1"/>
    </source>
</evidence>
<dbReference type="Proteomes" id="UP000053237">
    <property type="component" value="Unassembled WGS sequence"/>
</dbReference>
<organism evidence="1 2">
    <name type="scientific">Albugo candida</name>
    <dbReference type="NCBI Taxonomy" id="65357"/>
    <lineage>
        <taxon>Eukaryota</taxon>
        <taxon>Sar</taxon>
        <taxon>Stramenopiles</taxon>
        <taxon>Oomycota</taxon>
        <taxon>Peronosporomycetes</taxon>
        <taxon>Albuginales</taxon>
        <taxon>Albuginaceae</taxon>
        <taxon>Albugo</taxon>
    </lineage>
</organism>
<keyword evidence="2" id="KW-1185">Reference proteome</keyword>
<dbReference type="EMBL" id="CAIX01000148">
    <property type="protein sequence ID" value="CCI47019.1"/>
    <property type="molecule type" value="Genomic_DNA"/>
</dbReference>
<protein>
    <submittedName>
        <fullName evidence="1">Uncharacterized protein</fullName>
    </submittedName>
</protein>
<gene>
    <name evidence="1" type="ORF">BN9_079750</name>
</gene>
<proteinExistence type="predicted"/>
<dbReference type="AlphaFoldDB" id="A0A024GKI1"/>
<comment type="caution">
    <text evidence="1">The sequence shown here is derived from an EMBL/GenBank/DDBJ whole genome shotgun (WGS) entry which is preliminary data.</text>
</comment>
<reference evidence="1 2" key="1">
    <citation type="submission" date="2012-05" db="EMBL/GenBank/DDBJ databases">
        <title>Recombination and specialization in a pathogen metapopulation.</title>
        <authorList>
            <person name="Gardiner A."/>
            <person name="Kemen E."/>
            <person name="Schultz-Larsen T."/>
            <person name="MacLean D."/>
            <person name="Van Oosterhout C."/>
            <person name="Jones J.D.G."/>
        </authorList>
    </citation>
    <scope>NUCLEOTIDE SEQUENCE [LARGE SCALE GENOMIC DNA]</scope>
    <source>
        <strain evidence="1 2">Ac Nc2</strain>
    </source>
</reference>
<sequence>MSEPLHLSPLAWRSYHVLFVSALGERQRLTISWMSNHPKIAIHSWLEDGTMLELNGYKTSLEFYKNIINYICQFILNNMETRTTLNQYHSTTSKLYYNKLNVHVYVQVFSIKSMYQYYYNSTSILRVPARPIHVLFMFYSCPIHIRQVFMLHDCILQKMLVDPDVSLNCCFLVASIAQKFLLDQK</sequence>
<dbReference type="InParanoid" id="A0A024GKI1"/>